<keyword evidence="2" id="KW-0732">Signal</keyword>
<dbReference type="RefSeq" id="WP_092049546.1">
    <property type="nucleotide sequence ID" value="NZ_FOQD01000006.1"/>
</dbReference>
<evidence type="ECO:0000259" key="3">
    <source>
        <dbReference type="PROSITE" id="PS50222"/>
    </source>
</evidence>
<dbReference type="PANTHER" id="PTHR35889:SF3">
    <property type="entry name" value="F-BOX DOMAIN-CONTAINING PROTEIN"/>
    <property type="match status" value="1"/>
</dbReference>
<organism evidence="4 5">
    <name type="scientific">Planctomicrobium piriforme</name>
    <dbReference type="NCBI Taxonomy" id="1576369"/>
    <lineage>
        <taxon>Bacteria</taxon>
        <taxon>Pseudomonadati</taxon>
        <taxon>Planctomycetota</taxon>
        <taxon>Planctomycetia</taxon>
        <taxon>Planctomycetales</taxon>
        <taxon>Planctomycetaceae</taxon>
        <taxon>Planctomicrobium</taxon>
    </lineage>
</organism>
<dbReference type="AlphaFoldDB" id="A0A1I3G2W7"/>
<dbReference type="PROSITE" id="PS50222">
    <property type="entry name" value="EF_HAND_2"/>
    <property type="match status" value="1"/>
</dbReference>
<evidence type="ECO:0000313" key="4">
    <source>
        <dbReference type="EMBL" id="SFI17501.1"/>
    </source>
</evidence>
<dbReference type="SUPFAM" id="SSF47473">
    <property type="entry name" value="EF-hand"/>
    <property type="match status" value="1"/>
</dbReference>
<dbReference type="STRING" id="1576369.SAMN05421753_106138"/>
<dbReference type="InterPro" id="IPR011992">
    <property type="entry name" value="EF-hand-dom_pair"/>
</dbReference>
<feature type="signal peptide" evidence="2">
    <location>
        <begin position="1"/>
        <end position="19"/>
    </location>
</feature>
<feature type="domain" description="EF-hand" evidence="3">
    <location>
        <begin position="271"/>
        <end position="306"/>
    </location>
</feature>
<evidence type="ECO:0000256" key="1">
    <source>
        <dbReference type="SAM" id="MobiDB-lite"/>
    </source>
</evidence>
<dbReference type="Gene3D" id="1.10.238.10">
    <property type="entry name" value="EF-hand"/>
    <property type="match status" value="1"/>
</dbReference>
<reference evidence="5" key="1">
    <citation type="submission" date="2016-10" db="EMBL/GenBank/DDBJ databases">
        <authorList>
            <person name="Varghese N."/>
            <person name="Submissions S."/>
        </authorList>
    </citation>
    <scope>NUCLEOTIDE SEQUENCE [LARGE SCALE GENOMIC DNA]</scope>
    <source>
        <strain evidence="5">DSM 26348</strain>
    </source>
</reference>
<evidence type="ECO:0000313" key="5">
    <source>
        <dbReference type="Proteomes" id="UP000199518"/>
    </source>
</evidence>
<dbReference type="Pfam" id="PF07583">
    <property type="entry name" value="PSCyt2"/>
    <property type="match status" value="1"/>
</dbReference>
<evidence type="ECO:0000256" key="2">
    <source>
        <dbReference type="SAM" id="SignalP"/>
    </source>
</evidence>
<dbReference type="Pfam" id="PF07587">
    <property type="entry name" value="PSD1"/>
    <property type="match status" value="1"/>
</dbReference>
<feature type="chain" id="PRO_5011767571" description="EF-hand domain-containing protein" evidence="2">
    <location>
        <begin position="20"/>
        <end position="606"/>
    </location>
</feature>
<dbReference type="InterPro" id="IPR002048">
    <property type="entry name" value="EF_hand_dom"/>
</dbReference>
<proteinExistence type="predicted"/>
<dbReference type="PROSITE" id="PS00018">
    <property type="entry name" value="EF_HAND_1"/>
    <property type="match status" value="1"/>
</dbReference>
<keyword evidence="5" id="KW-1185">Reference proteome</keyword>
<sequence length="606" mass="67356">MRRILAAFCILGCSSFVVAGSGSPDAIETAAQVDQLLGQHFASEGVTPTGLVCDEDFLRRASLDLGGTLPTPGEVTRFGLNSSQAKRAAVVDKLIESTKFGELWASYWTQVIFLRATEQRSRLVQPAFEKWMQTQLNENRPWNDITRDLITATGSVLEDGQTGLIFAHAGEPEEVAAEIARIFMGVQLSCANCHDHPTDSWKREQFHQLAAFLPRVTVRQETPGDPRSFSIRSLNANGPGGRDGMLDPAQVIQYLDRNRDQKLSKQEARGPIAARFDFTVSMFDKDKDGLLNAAELKEAQLQGNQQPGRGSSEYYMPDLKNPSSKGTLLQPAFFLKEVKGPRLSPGADDQARRNALADYVTSKSNRWFAEAFVNRIWSELVGQGFYMPIDDMGPQRQAVNADVLHYLAEQFTATGYDVKWLYRTIANTQAYQRQLAPDSSPISQVPFAAATPTRLRSDQVYHAIFGVFGITEDLRFSNRGRGDMMLQAAGLDPQKVGFAVLFGFDPSTPQADLLGNVPQALFMMNSPQLDSQLRAAGQTRLARLLREQTDNQDALDELYLLVYSRLPTAKETEINLAYVKETGDRAEAFEDVLWALMNSTEFLSKR</sequence>
<dbReference type="InterPro" id="IPR018247">
    <property type="entry name" value="EF_Hand_1_Ca_BS"/>
</dbReference>
<feature type="region of interest" description="Disordered" evidence="1">
    <location>
        <begin position="299"/>
        <end position="321"/>
    </location>
</feature>
<dbReference type="OrthoDB" id="289126at2"/>
<dbReference type="InterPro" id="IPR011444">
    <property type="entry name" value="DUF1549"/>
</dbReference>
<name>A0A1I3G2W7_9PLAN</name>
<protein>
    <recommendedName>
        <fullName evidence="3">EF-hand domain-containing protein</fullName>
    </recommendedName>
</protein>
<dbReference type="PANTHER" id="PTHR35889">
    <property type="entry name" value="CYCLOINULO-OLIGOSACCHARIDE FRUCTANOTRANSFERASE-RELATED"/>
    <property type="match status" value="1"/>
</dbReference>
<feature type="region of interest" description="Disordered" evidence="1">
    <location>
        <begin position="221"/>
        <end position="246"/>
    </location>
</feature>
<dbReference type="Proteomes" id="UP000199518">
    <property type="component" value="Unassembled WGS sequence"/>
</dbReference>
<dbReference type="InterPro" id="IPR022655">
    <property type="entry name" value="DUF1553"/>
</dbReference>
<dbReference type="GO" id="GO:0005509">
    <property type="term" value="F:calcium ion binding"/>
    <property type="evidence" value="ECO:0007669"/>
    <property type="project" value="InterPro"/>
</dbReference>
<dbReference type="EMBL" id="FOQD01000006">
    <property type="protein sequence ID" value="SFI17501.1"/>
    <property type="molecule type" value="Genomic_DNA"/>
</dbReference>
<accession>A0A1I3G2W7</accession>
<gene>
    <name evidence="4" type="ORF">SAMN05421753_106138</name>
</gene>